<organism evidence="1 2">
    <name type="scientific">Paractinoplanes hotanensis</name>
    <dbReference type="NCBI Taxonomy" id="2906497"/>
    <lineage>
        <taxon>Bacteria</taxon>
        <taxon>Bacillati</taxon>
        <taxon>Actinomycetota</taxon>
        <taxon>Actinomycetes</taxon>
        <taxon>Micromonosporales</taxon>
        <taxon>Micromonosporaceae</taxon>
        <taxon>Paractinoplanes</taxon>
    </lineage>
</organism>
<dbReference type="EMBL" id="JAMQOL010000038">
    <property type="protein sequence ID" value="MCM4081180.1"/>
    <property type="molecule type" value="Genomic_DNA"/>
</dbReference>
<proteinExistence type="predicted"/>
<reference evidence="1 2" key="1">
    <citation type="submission" date="2022-06" db="EMBL/GenBank/DDBJ databases">
        <title>Actinoplanes abujensis sp. nov., isolated from Nigerian arid soil.</title>
        <authorList>
            <person name="Ding P."/>
        </authorList>
    </citation>
    <scope>NUCLEOTIDE SEQUENCE [LARGE SCALE GENOMIC DNA]</scope>
    <source>
        <strain evidence="2">TRM88002</strain>
    </source>
</reference>
<gene>
    <name evidence="1" type="ORF">LXN57_26760</name>
</gene>
<accession>A0ABT0Y5P4</accession>
<protein>
    <submittedName>
        <fullName evidence="1">Lactonase family protein</fullName>
    </submittedName>
</protein>
<evidence type="ECO:0000313" key="2">
    <source>
        <dbReference type="Proteomes" id="UP001523216"/>
    </source>
</evidence>
<evidence type="ECO:0000313" key="1">
    <source>
        <dbReference type="EMBL" id="MCM4081180.1"/>
    </source>
</evidence>
<comment type="caution">
    <text evidence="1">The sequence shown here is derived from an EMBL/GenBank/DDBJ whole genome shotgun (WGS) entry which is preliminary data.</text>
</comment>
<dbReference type="Proteomes" id="UP001523216">
    <property type="component" value="Unassembled WGS sequence"/>
</dbReference>
<dbReference type="RefSeq" id="WP_251800977.1">
    <property type="nucleotide sequence ID" value="NZ_JAMQOL010000038.1"/>
</dbReference>
<name>A0ABT0Y5P4_9ACTN</name>
<keyword evidence="2" id="KW-1185">Reference proteome</keyword>
<sequence length="120" mass="13311">MSDRDPWAAVLREVIARSHLWRPGELAATVQRAVARLGIRVTIYQIDVEQRSLRPLGRPQTGNLPPVHVEGSLAGQVFTGLEPLLTGSGPERVWWLPMVDGSDRLGVVAFARARRRRGGR</sequence>